<evidence type="ECO:0000256" key="4">
    <source>
        <dbReference type="ARBA" id="ARBA00022982"/>
    </source>
</evidence>
<protein>
    <recommendedName>
        <fullName evidence="8">Cytochrome c domain-containing protein</fullName>
    </recommendedName>
</protein>
<dbReference type="Gene3D" id="1.10.760.10">
    <property type="entry name" value="Cytochrome c-like domain"/>
    <property type="match status" value="1"/>
</dbReference>
<dbReference type="RefSeq" id="WP_018083075.1">
    <property type="nucleotide sequence ID" value="NZ_AQWM01000023.1"/>
</dbReference>
<dbReference type="GO" id="GO:0020037">
    <property type="term" value="F:heme binding"/>
    <property type="evidence" value="ECO:0007669"/>
    <property type="project" value="InterPro"/>
</dbReference>
<evidence type="ECO:0000256" key="3">
    <source>
        <dbReference type="ARBA" id="ARBA00022723"/>
    </source>
</evidence>
<dbReference type="PROSITE" id="PS51257">
    <property type="entry name" value="PROKAR_LIPOPROTEIN"/>
    <property type="match status" value="1"/>
</dbReference>
<evidence type="ECO:0000256" key="2">
    <source>
        <dbReference type="ARBA" id="ARBA00022617"/>
    </source>
</evidence>
<dbReference type="PRINTS" id="PR00604">
    <property type="entry name" value="CYTCHRMECIAB"/>
</dbReference>
<accession>V4P490</accession>
<feature type="signal peptide" evidence="7">
    <location>
        <begin position="1"/>
        <end position="19"/>
    </location>
</feature>
<evidence type="ECO:0000313" key="9">
    <source>
        <dbReference type="EMBL" id="ESQ88777.1"/>
    </source>
</evidence>
<dbReference type="Proteomes" id="UP000017837">
    <property type="component" value="Unassembled WGS sequence"/>
</dbReference>
<feature type="chain" id="PRO_5004724244" description="Cytochrome c domain-containing protein" evidence="7">
    <location>
        <begin position="20"/>
        <end position="175"/>
    </location>
</feature>
<dbReference type="eggNOG" id="COG3474">
    <property type="taxonomic scope" value="Bacteria"/>
</dbReference>
<proteinExistence type="predicted"/>
<evidence type="ECO:0000256" key="7">
    <source>
        <dbReference type="SAM" id="SignalP"/>
    </source>
</evidence>
<keyword evidence="10" id="KW-1185">Reference proteome</keyword>
<comment type="caution">
    <text evidence="9">The sequence shown here is derived from an EMBL/GenBank/DDBJ whole genome shotgun (WGS) entry which is preliminary data.</text>
</comment>
<dbReference type="GO" id="GO:0009055">
    <property type="term" value="F:electron transfer activity"/>
    <property type="evidence" value="ECO:0007669"/>
    <property type="project" value="InterPro"/>
</dbReference>
<dbReference type="PROSITE" id="PS51007">
    <property type="entry name" value="CYTC"/>
    <property type="match status" value="1"/>
</dbReference>
<dbReference type="SUPFAM" id="SSF46626">
    <property type="entry name" value="Cytochrome c"/>
    <property type="match status" value="1"/>
</dbReference>
<keyword evidence="3 6" id="KW-0479">Metal-binding</keyword>
<organism evidence="9 10">
    <name type="scientific">Asticcacaulis benevestitus DSM 16100 = ATCC BAA-896</name>
    <dbReference type="NCBI Taxonomy" id="1121022"/>
    <lineage>
        <taxon>Bacteria</taxon>
        <taxon>Pseudomonadati</taxon>
        <taxon>Pseudomonadota</taxon>
        <taxon>Alphaproteobacteria</taxon>
        <taxon>Caulobacterales</taxon>
        <taxon>Caulobacteraceae</taxon>
        <taxon>Asticcacaulis</taxon>
    </lineage>
</organism>
<gene>
    <name evidence="9" type="ORF">ABENE_15370</name>
</gene>
<keyword evidence="1" id="KW-0813">Transport</keyword>
<reference evidence="9 10" key="1">
    <citation type="journal article" date="2014" name="Nature">
        <title>Sequential evolution of bacterial morphology by co-option of a developmental regulator.</title>
        <authorList>
            <person name="Jiang C."/>
            <person name="Brown P.J."/>
            <person name="Ducret A."/>
            <person name="Brun Y.V."/>
        </authorList>
    </citation>
    <scope>NUCLEOTIDE SEQUENCE [LARGE SCALE GENOMIC DNA]</scope>
    <source>
        <strain evidence="9 10">DSM 16100</strain>
    </source>
</reference>
<evidence type="ECO:0000256" key="1">
    <source>
        <dbReference type="ARBA" id="ARBA00022448"/>
    </source>
</evidence>
<evidence type="ECO:0000259" key="8">
    <source>
        <dbReference type="PROSITE" id="PS51007"/>
    </source>
</evidence>
<dbReference type="OrthoDB" id="9805828at2"/>
<sequence length="175" mass="18890">MKKTVFLLLVTAAALSACNEPRTADNDGGQDISIAAPHDYTESEKAAIQATFPAPYSTADLAAGEKLFNKCRSCHTITPDKMNLTGPHLYGLFGRKSGTEPGYPFTEAMTEHNVTWDFDTLDAYITAPQVVVKGTKMGYQGVKDETERHNLLAYLKLETTPYVPPAASGSESSAP</sequence>
<dbReference type="InterPro" id="IPR036909">
    <property type="entry name" value="Cyt_c-like_dom_sf"/>
</dbReference>
<name>V4P490_9CAUL</name>
<dbReference type="STRING" id="1121022.GCA_000376105_03398"/>
<evidence type="ECO:0000256" key="5">
    <source>
        <dbReference type="ARBA" id="ARBA00023004"/>
    </source>
</evidence>
<evidence type="ECO:0000256" key="6">
    <source>
        <dbReference type="PROSITE-ProRule" id="PRU00433"/>
    </source>
</evidence>
<feature type="domain" description="Cytochrome c" evidence="8">
    <location>
        <begin position="59"/>
        <end position="159"/>
    </location>
</feature>
<keyword evidence="7" id="KW-0732">Signal</keyword>
<dbReference type="PATRIC" id="fig|1121022.4.peg.3130"/>
<keyword evidence="4" id="KW-0249">Electron transport</keyword>
<dbReference type="GO" id="GO:0046872">
    <property type="term" value="F:metal ion binding"/>
    <property type="evidence" value="ECO:0007669"/>
    <property type="project" value="UniProtKB-KW"/>
</dbReference>
<dbReference type="InterPro" id="IPR002327">
    <property type="entry name" value="Cyt_c_1A/1B"/>
</dbReference>
<dbReference type="Pfam" id="PF00034">
    <property type="entry name" value="Cytochrom_C"/>
    <property type="match status" value="1"/>
</dbReference>
<keyword evidence="2 6" id="KW-0349">Heme</keyword>
<dbReference type="AlphaFoldDB" id="V4P490"/>
<evidence type="ECO:0000313" key="10">
    <source>
        <dbReference type="Proteomes" id="UP000017837"/>
    </source>
</evidence>
<dbReference type="PANTHER" id="PTHR11961">
    <property type="entry name" value="CYTOCHROME C"/>
    <property type="match status" value="1"/>
</dbReference>
<dbReference type="EMBL" id="AWGB01000034">
    <property type="protein sequence ID" value="ESQ88777.1"/>
    <property type="molecule type" value="Genomic_DNA"/>
</dbReference>
<dbReference type="InterPro" id="IPR009056">
    <property type="entry name" value="Cyt_c-like_dom"/>
</dbReference>
<keyword evidence="5 6" id="KW-0408">Iron</keyword>